<dbReference type="AlphaFoldDB" id="A0A3A4F8M7"/>
<evidence type="ECO:0000259" key="2">
    <source>
        <dbReference type="Pfam" id="PF03713"/>
    </source>
</evidence>
<feature type="compositionally biased region" description="Basic and acidic residues" evidence="1">
    <location>
        <begin position="32"/>
        <end position="46"/>
    </location>
</feature>
<dbReference type="PANTHER" id="PTHR36933">
    <property type="entry name" value="SLL0788 PROTEIN"/>
    <property type="match status" value="1"/>
</dbReference>
<dbReference type="InterPro" id="IPR012347">
    <property type="entry name" value="Ferritin-like"/>
</dbReference>
<evidence type="ECO:0000313" key="3">
    <source>
        <dbReference type="EMBL" id="RJN31567.1"/>
    </source>
</evidence>
<feature type="compositionally biased region" description="Basic and acidic residues" evidence="1">
    <location>
        <begin position="76"/>
        <end position="105"/>
    </location>
</feature>
<gene>
    <name evidence="3" type="ORF">D3250_05280</name>
</gene>
<name>A0A3A4F8M7_9MICC</name>
<reference evidence="3 4" key="1">
    <citation type="submission" date="2018-09" db="EMBL/GenBank/DDBJ databases">
        <title>Nesterenkonia natronophila sp. nov., an alkaliphilic actinobacteriume isolated from a soda lake, and emended description of the genus Nesterenkonia.</title>
        <authorList>
            <person name="Menes R.J."/>
            <person name="Iriarte A."/>
        </authorList>
    </citation>
    <scope>NUCLEOTIDE SEQUENCE [LARGE SCALE GENOMIC DNA]</scope>
    <source>
        <strain evidence="3 4">M8</strain>
    </source>
</reference>
<dbReference type="PANTHER" id="PTHR36933:SF1">
    <property type="entry name" value="SLL0788 PROTEIN"/>
    <property type="match status" value="1"/>
</dbReference>
<dbReference type="Gene3D" id="1.20.1260.10">
    <property type="match status" value="1"/>
</dbReference>
<dbReference type="Pfam" id="PF03713">
    <property type="entry name" value="DUF305"/>
    <property type="match status" value="1"/>
</dbReference>
<evidence type="ECO:0000313" key="4">
    <source>
        <dbReference type="Proteomes" id="UP000266615"/>
    </source>
</evidence>
<sequence length="124" mass="14114">MVALDVAALAEDIREAHHSEIDHMEKWMERWGHEPDEHGSHGDPSHGHHGMRSHEELEDLESAHGHGASRLYLEQMIDHHEGAVSMAEEHLREGEHSGVHELSEDVIADQRAEVEHMEEMLGDF</sequence>
<feature type="domain" description="DUF305" evidence="2">
    <location>
        <begin position="5"/>
        <end position="121"/>
    </location>
</feature>
<organism evidence="3 4">
    <name type="scientific">Nesterenkonia natronophila</name>
    <dbReference type="NCBI Taxonomy" id="2174932"/>
    <lineage>
        <taxon>Bacteria</taxon>
        <taxon>Bacillati</taxon>
        <taxon>Actinomycetota</taxon>
        <taxon>Actinomycetes</taxon>
        <taxon>Micrococcales</taxon>
        <taxon>Micrococcaceae</taxon>
        <taxon>Nesterenkonia</taxon>
    </lineage>
</organism>
<dbReference type="Proteomes" id="UP000266615">
    <property type="component" value="Unassembled WGS sequence"/>
</dbReference>
<evidence type="ECO:0000256" key="1">
    <source>
        <dbReference type="SAM" id="MobiDB-lite"/>
    </source>
</evidence>
<comment type="caution">
    <text evidence="3">The sequence shown here is derived from an EMBL/GenBank/DDBJ whole genome shotgun (WGS) entry which is preliminary data.</text>
</comment>
<proteinExistence type="predicted"/>
<dbReference type="EMBL" id="QYZP01000002">
    <property type="protein sequence ID" value="RJN31567.1"/>
    <property type="molecule type" value="Genomic_DNA"/>
</dbReference>
<feature type="region of interest" description="Disordered" evidence="1">
    <location>
        <begin position="32"/>
        <end position="105"/>
    </location>
</feature>
<keyword evidence="4" id="KW-1185">Reference proteome</keyword>
<accession>A0A3A4F8M7</accession>
<protein>
    <submittedName>
        <fullName evidence="3">DUF305 domain-containing protein</fullName>
    </submittedName>
</protein>
<dbReference type="InterPro" id="IPR005183">
    <property type="entry name" value="DUF305_CopM-like"/>
</dbReference>